<dbReference type="RefSeq" id="WP_247981308.1">
    <property type="nucleotide sequence ID" value="NZ_CP078076.1"/>
</dbReference>
<dbReference type="EMBL" id="CP078076">
    <property type="protein sequence ID" value="UPL11304.1"/>
    <property type="molecule type" value="Genomic_DNA"/>
</dbReference>
<organism evidence="1 2">
    <name type="scientific">Microbacterium sufflavum</name>
    <dbReference type="NCBI Taxonomy" id="2851649"/>
    <lineage>
        <taxon>Bacteria</taxon>
        <taxon>Bacillati</taxon>
        <taxon>Actinomycetota</taxon>
        <taxon>Actinomycetes</taxon>
        <taxon>Micrococcales</taxon>
        <taxon>Microbacteriaceae</taxon>
        <taxon>Microbacterium</taxon>
    </lineage>
</organism>
<protein>
    <submittedName>
        <fullName evidence="1">Uncharacterized protein</fullName>
    </submittedName>
</protein>
<accession>A0ABY4IFD5</accession>
<proteinExistence type="predicted"/>
<sequence length="64" mass="6416">MTEEVPHRSGPLRRVIADGATTVPVISGPARALTAASILDLTTVPVTIVEAAVGLPPNATSSVA</sequence>
<name>A0ABY4IFD5_9MICO</name>
<evidence type="ECO:0000313" key="1">
    <source>
        <dbReference type="EMBL" id="UPL11304.1"/>
    </source>
</evidence>
<reference evidence="1 2" key="1">
    <citation type="submission" date="2021-06" db="EMBL/GenBank/DDBJ databases">
        <title>Genome-based taxonomic framework of Microbacterium strains isolated from marine environment, the description of four new species and reclassification of four preexisting species.</title>
        <authorList>
            <person name="Lee S.D."/>
            <person name="Kim S.-M."/>
            <person name="Byeon Y.-S."/>
            <person name="Yang H.L."/>
            <person name="Kim I.S."/>
        </authorList>
    </citation>
    <scope>NUCLEOTIDE SEQUENCE [LARGE SCALE GENOMIC DNA]</scope>
    <source>
        <strain evidence="1 2">SSW1-51</strain>
    </source>
</reference>
<evidence type="ECO:0000313" key="2">
    <source>
        <dbReference type="Proteomes" id="UP000831467"/>
    </source>
</evidence>
<dbReference type="Proteomes" id="UP000831467">
    <property type="component" value="Chromosome"/>
</dbReference>
<keyword evidence="2" id="KW-1185">Reference proteome</keyword>
<gene>
    <name evidence="1" type="ORF">KV394_09335</name>
</gene>